<dbReference type="SUPFAM" id="SSF56349">
    <property type="entry name" value="DNA breaking-rejoining enzymes"/>
    <property type="match status" value="1"/>
</dbReference>
<comment type="caution">
    <text evidence="5">The sequence shown here is derived from an EMBL/GenBank/DDBJ whole genome shotgun (WGS) entry which is preliminary data.</text>
</comment>
<dbReference type="InterPro" id="IPR002104">
    <property type="entry name" value="Integrase_catalytic"/>
</dbReference>
<dbReference type="Gene3D" id="1.10.443.10">
    <property type="entry name" value="Intergrase catalytic core"/>
    <property type="match status" value="1"/>
</dbReference>
<dbReference type="RefSeq" id="WP_069157692.1">
    <property type="nucleotide sequence ID" value="NZ_DBFYTC010000139.1"/>
</dbReference>
<dbReference type="EMBL" id="MEHA01000012">
    <property type="protein sequence ID" value="ODR49561.1"/>
    <property type="molecule type" value="Genomic_DNA"/>
</dbReference>
<evidence type="ECO:0000313" key="5">
    <source>
        <dbReference type="EMBL" id="ODM10992.1"/>
    </source>
</evidence>
<name>A0A1E3AQK7_9FIRM</name>
<dbReference type="GO" id="GO:0003677">
    <property type="term" value="F:DNA binding"/>
    <property type="evidence" value="ECO:0007669"/>
    <property type="project" value="UniProtKB-KW"/>
</dbReference>
<dbReference type="GO" id="GO:0006310">
    <property type="term" value="P:DNA recombination"/>
    <property type="evidence" value="ECO:0007669"/>
    <property type="project" value="UniProtKB-KW"/>
</dbReference>
<comment type="similarity">
    <text evidence="1">Belongs to the 'phage' integrase family.</text>
</comment>
<dbReference type="PANTHER" id="PTHR30349:SF41">
    <property type="entry name" value="INTEGRASE_RECOMBINASE PROTEIN MJ0367-RELATED"/>
    <property type="match status" value="1"/>
</dbReference>
<dbReference type="PROSITE" id="PS51898">
    <property type="entry name" value="TYR_RECOMBINASE"/>
    <property type="match status" value="1"/>
</dbReference>
<dbReference type="OrthoDB" id="9803188at2"/>
<dbReference type="Pfam" id="PF00589">
    <property type="entry name" value="Phage_integrase"/>
    <property type="match status" value="1"/>
</dbReference>
<protein>
    <submittedName>
        <fullName evidence="5 6">Recombinase</fullName>
    </submittedName>
</protein>
<keyword evidence="2" id="KW-0238">DNA-binding</keyword>
<dbReference type="PATRIC" id="fig|1432052.3.peg.3797"/>
<dbReference type="AlphaFoldDB" id="A0A1E3AQK7"/>
<evidence type="ECO:0000259" key="4">
    <source>
        <dbReference type="PROSITE" id="PS51898"/>
    </source>
</evidence>
<proteinExistence type="inferred from homology"/>
<dbReference type="InterPro" id="IPR011010">
    <property type="entry name" value="DNA_brk_join_enz"/>
</dbReference>
<reference evidence="6 7" key="2">
    <citation type="submission" date="2016-08" db="EMBL/GenBank/DDBJ databases">
        <authorList>
            <person name="Seilhamer J.J."/>
        </authorList>
    </citation>
    <scope>NUCLEOTIDE SEQUENCE [LARGE SCALE GENOMIC DNA]</scope>
    <source>
        <strain evidence="6 7">NML150140-1</strain>
    </source>
</reference>
<keyword evidence="3" id="KW-0233">DNA recombination</keyword>
<dbReference type="PANTHER" id="PTHR30349">
    <property type="entry name" value="PHAGE INTEGRASE-RELATED"/>
    <property type="match status" value="1"/>
</dbReference>
<sequence length="371" mass="43587">MKRYAVKMLTEGKRKFYYILDNETYDIVLYPSKFLKHKIDANRSPNTVRRMAFALCYYMEYLNRQDVELEEVSEMGYEDQNKHFVQFLYWLLEGNHVANNRKESTGKGTCNAYLKDVFGFFLYMADCGLAKPLQILSYNQITVANAVGVKRTIRSKSFKGYFKPKERNVRAAEEVEIIDILQACTNSRDQLLLLMIAETGFRIGEILGVDYTRDIDYPRKTISVYFRDDNDNNARAKNAEYRKARVSDDTFDYLLGYMSEYRKLLQHQTLLFINIAGETAGKPMMVESVYDMLKRMEKKTGYKLTPHMLRRYFAVSRWNADWTLELISQALGHKHLDTTVKYLGILDDKLMEASREFYERHSDLYGIDKLL</sequence>
<dbReference type="GO" id="GO:0015074">
    <property type="term" value="P:DNA integration"/>
    <property type="evidence" value="ECO:0007669"/>
    <property type="project" value="InterPro"/>
</dbReference>
<evidence type="ECO:0000256" key="2">
    <source>
        <dbReference type="ARBA" id="ARBA00023125"/>
    </source>
</evidence>
<evidence type="ECO:0000313" key="6">
    <source>
        <dbReference type="EMBL" id="ODR49561.1"/>
    </source>
</evidence>
<evidence type="ECO:0000256" key="1">
    <source>
        <dbReference type="ARBA" id="ARBA00008857"/>
    </source>
</evidence>
<organism evidence="5 8">
    <name type="scientific">Eisenbergiella tayi</name>
    <dbReference type="NCBI Taxonomy" id="1432052"/>
    <lineage>
        <taxon>Bacteria</taxon>
        <taxon>Bacillati</taxon>
        <taxon>Bacillota</taxon>
        <taxon>Clostridia</taxon>
        <taxon>Lachnospirales</taxon>
        <taxon>Lachnospiraceae</taxon>
        <taxon>Eisenbergiella</taxon>
    </lineage>
</organism>
<feature type="domain" description="Tyr recombinase" evidence="4">
    <location>
        <begin position="167"/>
        <end position="355"/>
    </location>
</feature>
<dbReference type="Proteomes" id="UP000095003">
    <property type="component" value="Unassembled WGS sequence"/>
</dbReference>
<dbReference type="EMBL" id="MCGI01000003">
    <property type="protein sequence ID" value="ODM10992.1"/>
    <property type="molecule type" value="Genomic_DNA"/>
</dbReference>
<dbReference type="Proteomes" id="UP000094271">
    <property type="component" value="Unassembled WGS sequence"/>
</dbReference>
<dbReference type="InterPro" id="IPR013762">
    <property type="entry name" value="Integrase-like_cat_sf"/>
</dbReference>
<evidence type="ECO:0000313" key="8">
    <source>
        <dbReference type="Proteomes" id="UP000095003"/>
    </source>
</evidence>
<dbReference type="InterPro" id="IPR050090">
    <property type="entry name" value="Tyrosine_recombinase_XerCD"/>
</dbReference>
<gene>
    <name evidence="5" type="primary">xerD_4</name>
    <name evidence="5" type="ORF">BEH84_03421</name>
    <name evidence="6" type="ORF">BEI59_16560</name>
</gene>
<accession>A0A1E3AQK7</accession>
<evidence type="ECO:0000256" key="3">
    <source>
        <dbReference type="ARBA" id="ARBA00023172"/>
    </source>
</evidence>
<evidence type="ECO:0000313" key="7">
    <source>
        <dbReference type="Proteomes" id="UP000094271"/>
    </source>
</evidence>
<reference evidence="5 8" key="1">
    <citation type="submission" date="2016-07" db="EMBL/GenBank/DDBJ databases">
        <title>Characterization of isolates of Eisenbergiella tayi derived from blood cultures, using whole genome sequencing.</title>
        <authorList>
            <person name="Burdz T."/>
            <person name="Wiebe D."/>
            <person name="Huynh C."/>
            <person name="Bernard K."/>
        </authorList>
    </citation>
    <scope>NUCLEOTIDE SEQUENCE [LARGE SCALE GENOMIC DNA]</scope>
    <source>
        <strain evidence="5 8">NML 120489</strain>
    </source>
</reference>